<dbReference type="Proteomes" id="UP000325563">
    <property type="component" value="Chromosome"/>
</dbReference>
<accession>A0A5J6JF71</accession>
<dbReference type="Gene3D" id="3.40.50.300">
    <property type="entry name" value="P-loop containing nucleotide triphosphate hydrolases"/>
    <property type="match status" value="1"/>
</dbReference>
<sequence length="223" mass="24308">MEPQQSPPSSRSKRSPQSLTSLARELAALPPSLGPVRLIAVDGHAGSGKSTFAGLLAEALGGVPVLHLDDVATHEELFEWPERLSAQVLEPLAAGRAAHWAPYDWVERRFGPERVLEPVPVLLIEGVGAGRRALRPHLARLLWMETPRAQSWGRGRNRDGRELSDFWDGWERAELAHFADDPSRPFADTLVRQSGTGYEWTSGTDATPGKAPSATEGDGFPRA</sequence>
<protein>
    <recommendedName>
        <fullName evidence="4">Uridine kinase</fullName>
    </recommendedName>
</protein>
<organism evidence="2 3">
    <name type="scientific">Streptomyces vinaceus</name>
    <dbReference type="NCBI Taxonomy" id="1960"/>
    <lineage>
        <taxon>Bacteria</taxon>
        <taxon>Bacillati</taxon>
        <taxon>Actinomycetota</taxon>
        <taxon>Actinomycetes</taxon>
        <taxon>Kitasatosporales</taxon>
        <taxon>Streptomycetaceae</taxon>
        <taxon>Streptomyces</taxon>
    </lineage>
</organism>
<dbReference type="SUPFAM" id="SSF52540">
    <property type="entry name" value="P-loop containing nucleoside triphosphate hydrolases"/>
    <property type="match status" value="1"/>
</dbReference>
<evidence type="ECO:0000313" key="2">
    <source>
        <dbReference type="EMBL" id="QEV48381.1"/>
    </source>
</evidence>
<gene>
    <name evidence="2" type="ORF">CP980_27795</name>
</gene>
<dbReference type="KEGG" id="svn:CP980_27795"/>
<feature type="region of interest" description="Disordered" evidence="1">
    <location>
        <begin position="197"/>
        <end position="223"/>
    </location>
</feature>
<dbReference type="RefSeq" id="WP_150529298.1">
    <property type="nucleotide sequence ID" value="NZ_BNBW01000019.1"/>
</dbReference>
<dbReference type="EMBL" id="CP023692">
    <property type="protein sequence ID" value="QEV48381.1"/>
    <property type="molecule type" value="Genomic_DNA"/>
</dbReference>
<dbReference type="InterPro" id="IPR027417">
    <property type="entry name" value="P-loop_NTPase"/>
</dbReference>
<proteinExistence type="predicted"/>
<reference evidence="2 3" key="1">
    <citation type="submission" date="2017-09" db="EMBL/GenBank/DDBJ databases">
        <authorList>
            <person name="Lee N."/>
            <person name="Cho B.-K."/>
        </authorList>
    </citation>
    <scope>NUCLEOTIDE SEQUENCE [LARGE SCALE GENOMIC DNA]</scope>
    <source>
        <strain evidence="2 3">ATCC 27476</strain>
    </source>
</reference>
<evidence type="ECO:0008006" key="4">
    <source>
        <dbReference type="Google" id="ProtNLM"/>
    </source>
</evidence>
<dbReference type="GeneID" id="95614352"/>
<dbReference type="AlphaFoldDB" id="A0A5J6JF71"/>
<evidence type="ECO:0000313" key="3">
    <source>
        <dbReference type="Proteomes" id="UP000325563"/>
    </source>
</evidence>
<keyword evidence="3" id="KW-1185">Reference proteome</keyword>
<name>A0A5J6JF71_STRVI</name>
<evidence type="ECO:0000256" key="1">
    <source>
        <dbReference type="SAM" id="MobiDB-lite"/>
    </source>
</evidence>